<evidence type="ECO:0000313" key="1">
    <source>
        <dbReference type="EMBL" id="GAA4420922.1"/>
    </source>
</evidence>
<gene>
    <name evidence="1" type="ORF">GCM10023187_56510</name>
</gene>
<organism evidence="1 2">
    <name type="scientific">Nibrella viscosa</name>
    <dbReference type="NCBI Taxonomy" id="1084524"/>
    <lineage>
        <taxon>Bacteria</taxon>
        <taxon>Pseudomonadati</taxon>
        <taxon>Bacteroidota</taxon>
        <taxon>Cytophagia</taxon>
        <taxon>Cytophagales</taxon>
        <taxon>Spirosomataceae</taxon>
        <taxon>Nibrella</taxon>
    </lineage>
</organism>
<keyword evidence="2" id="KW-1185">Reference proteome</keyword>
<accession>A0ABP8L3K6</accession>
<sequence>MTGPFLRREHRNSLRDYLDHFYKAVVLQIEKIQAIDDTLPAKMEQYRRYRAELRQSRE</sequence>
<proteinExistence type="predicted"/>
<evidence type="ECO:0000313" key="2">
    <source>
        <dbReference type="Proteomes" id="UP001500936"/>
    </source>
</evidence>
<dbReference type="Proteomes" id="UP001500936">
    <property type="component" value="Unassembled WGS sequence"/>
</dbReference>
<dbReference type="RefSeq" id="WP_345271474.1">
    <property type="nucleotide sequence ID" value="NZ_BAABHB010000023.1"/>
</dbReference>
<protein>
    <submittedName>
        <fullName evidence="1">Uncharacterized protein</fullName>
    </submittedName>
</protein>
<dbReference type="EMBL" id="BAABHB010000023">
    <property type="protein sequence ID" value="GAA4420922.1"/>
    <property type="molecule type" value="Genomic_DNA"/>
</dbReference>
<name>A0ABP8L3K6_9BACT</name>
<reference evidence="2" key="1">
    <citation type="journal article" date="2019" name="Int. J. Syst. Evol. Microbiol.">
        <title>The Global Catalogue of Microorganisms (GCM) 10K type strain sequencing project: providing services to taxonomists for standard genome sequencing and annotation.</title>
        <authorList>
            <consortium name="The Broad Institute Genomics Platform"/>
            <consortium name="The Broad Institute Genome Sequencing Center for Infectious Disease"/>
            <person name="Wu L."/>
            <person name="Ma J."/>
        </authorList>
    </citation>
    <scope>NUCLEOTIDE SEQUENCE [LARGE SCALE GENOMIC DNA]</scope>
    <source>
        <strain evidence="2">JCM 17925</strain>
    </source>
</reference>
<comment type="caution">
    <text evidence="1">The sequence shown here is derived from an EMBL/GenBank/DDBJ whole genome shotgun (WGS) entry which is preliminary data.</text>
</comment>